<evidence type="ECO:0000313" key="2">
    <source>
        <dbReference type="Proteomes" id="UP001222932"/>
    </source>
</evidence>
<dbReference type="InterPro" id="IPR023198">
    <property type="entry name" value="PGP-like_dom2"/>
</dbReference>
<dbReference type="Gene3D" id="1.10.150.240">
    <property type="entry name" value="Putative phosphatase, domain 2"/>
    <property type="match status" value="1"/>
</dbReference>
<dbReference type="InterPro" id="IPR036412">
    <property type="entry name" value="HAD-like_sf"/>
</dbReference>
<dbReference type="SUPFAM" id="SSF56784">
    <property type="entry name" value="HAD-like"/>
    <property type="match status" value="1"/>
</dbReference>
<protein>
    <recommendedName>
        <fullName evidence="3">Glycerol-1-phosphatase</fullName>
    </recommendedName>
</protein>
<dbReference type="InterPro" id="IPR051806">
    <property type="entry name" value="HAD-like_SPP"/>
</dbReference>
<name>A0AAD3TV86_9TREE</name>
<dbReference type="NCBIfam" id="TIGR01509">
    <property type="entry name" value="HAD-SF-IA-v3"/>
    <property type="match status" value="1"/>
</dbReference>
<reference evidence="1" key="1">
    <citation type="journal article" date="2023" name="BMC Genomics">
        <title>Chromosome-level genome assemblies of Cutaneotrichosporon spp. (Trichosporonales, Basidiomycota) reveal imbalanced evolution between nucleotide sequences and chromosome synteny.</title>
        <authorList>
            <person name="Kobayashi Y."/>
            <person name="Kayamori A."/>
            <person name="Aoki K."/>
            <person name="Shiwa Y."/>
            <person name="Matsutani M."/>
            <person name="Fujita N."/>
            <person name="Sugita T."/>
            <person name="Iwasaki W."/>
            <person name="Tanaka N."/>
            <person name="Takashima M."/>
        </authorList>
    </citation>
    <scope>NUCLEOTIDE SEQUENCE</scope>
    <source>
        <strain evidence="1">HIS016</strain>
    </source>
</reference>
<dbReference type="CDD" id="cd07527">
    <property type="entry name" value="HAD_ScGPP-like"/>
    <property type="match status" value="1"/>
</dbReference>
<organism evidence="1 2">
    <name type="scientific">Cutaneotrichosporon spelunceum</name>
    <dbReference type="NCBI Taxonomy" id="1672016"/>
    <lineage>
        <taxon>Eukaryota</taxon>
        <taxon>Fungi</taxon>
        <taxon>Dikarya</taxon>
        <taxon>Basidiomycota</taxon>
        <taxon>Agaricomycotina</taxon>
        <taxon>Tremellomycetes</taxon>
        <taxon>Trichosporonales</taxon>
        <taxon>Trichosporonaceae</taxon>
        <taxon>Cutaneotrichosporon</taxon>
    </lineage>
</organism>
<dbReference type="Proteomes" id="UP001222932">
    <property type="component" value="Unassembled WGS sequence"/>
</dbReference>
<gene>
    <name evidence="1" type="primary">GPP1</name>
    <name evidence="1" type="ORF">CspeluHIS016_0403720</name>
</gene>
<proteinExistence type="predicted"/>
<accession>A0AAD3TV86</accession>
<dbReference type="InterPro" id="IPR023214">
    <property type="entry name" value="HAD_sf"/>
</dbReference>
<dbReference type="GO" id="GO:0050308">
    <property type="term" value="F:sugar-phosphatase activity"/>
    <property type="evidence" value="ECO:0007669"/>
    <property type="project" value="TreeGrafter"/>
</dbReference>
<dbReference type="InterPro" id="IPR041492">
    <property type="entry name" value="HAD_2"/>
</dbReference>
<dbReference type="InterPro" id="IPR006439">
    <property type="entry name" value="HAD-SF_hydro_IA"/>
</dbReference>
<dbReference type="PANTHER" id="PTHR43481:SF4">
    <property type="entry name" value="GLYCEROL-1-PHOSPHATE PHOSPHOHYDROLASE 1-RELATED"/>
    <property type="match status" value="1"/>
</dbReference>
<keyword evidence="2" id="KW-1185">Reference proteome</keyword>
<dbReference type="PANTHER" id="PTHR43481">
    <property type="entry name" value="FRUCTOSE-1-PHOSPHATE PHOSPHATASE"/>
    <property type="match status" value="1"/>
</dbReference>
<evidence type="ECO:0008006" key="3">
    <source>
        <dbReference type="Google" id="ProtNLM"/>
    </source>
</evidence>
<evidence type="ECO:0000313" key="1">
    <source>
        <dbReference type="EMBL" id="GMK57538.1"/>
    </source>
</evidence>
<sequence length="240" mass="25888">MTQTQTNGTNPKSVTVDGILFDMDGTLLDSTPAVVATWEQYAREFNLDLDHVLKTSHGQRTVDNMQIFCKITDPTALACEVVRFETMIVDEAQRLQDAGKRGLVVLPGVVDMLNKLNSVARPPWAIVTSATNKYASRALNTSAIQYPILVTADDVTLGKPHPEPYLAGAKKLGVDPTRCIVVEDAPTGIKSGVASGAKVLAVCTSHTREELEGLGAEWIVEDLTKVQMEPVDGGVKVTIE</sequence>
<dbReference type="EMBL" id="BTCM01000004">
    <property type="protein sequence ID" value="GMK57538.1"/>
    <property type="molecule type" value="Genomic_DNA"/>
</dbReference>
<reference evidence="1" key="2">
    <citation type="submission" date="2023-06" db="EMBL/GenBank/DDBJ databases">
        <authorList>
            <person name="Kobayashi Y."/>
            <person name="Kayamori A."/>
            <person name="Aoki K."/>
            <person name="Shiwa Y."/>
            <person name="Fujita N."/>
            <person name="Sugita T."/>
            <person name="Iwasaki W."/>
            <person name="Tanaka N."/>
            <person name="Takashima M."/>
        </authorList>
    </citation>
    <scope>NUCLEOTIDE SEQUENCE</scope>
    <source>
        <strain evidence="1">HIS016</strain>
    </source>
</reference>
<dbReference type="Gene3D" id="3.40.50.1000">
    <property type="entry name" value="HAD superfamily/HAD-like"/>
    <property type="match status" value="1"/>
</dbReference>
<dbReference type="Pfam" id="PF13419">
    <property type="entry name" value="HAD_2"/>
    <property type="match status" value="1"/>
</dbReference>
<dbReference type="SFLD" id="SFLDG01129">
    <property type="entry name" value="C1.5:_HAD__Beta-PGM__Phosphata"/>
    <property type="match status" value="1"/>
</dbReference>
<dbReference type="AlphaFoldDB" id="A0AAD3TV86"/>
<dbReference type="SFLD" id="SFLDS00003">
    <property type="entry name" value="Haloacid_Dehalogenase"/>
    <property type="match status" value="1"/>
</dbReference>
<comment type="caution">
    <text evidence="1">The sequence shown here is derived from an EMBL/GenBank/DDBJ whole genome shotgun (WGS) entry which is preliminary data.</text>
</comment>
<dbReference type="SFLD" id="SFLDG01135">
    <property type="entry name" value="C1.5.6:_HAD__Beta-PGM__Phospha"/>
    <property type="match status" value="1"/>
</dbReference>